<proteinExistence type="predicted"/>
<dbReference type="RefSeq" id="WP_273940364.1">
    <property type="nucleotide sequence ID" value="NZ_CP097263.1"/>
</dbReference>
<organism evidence="1 2">
    <name type="scientific">Kutzneria chonburiensis</name>
    <dbReference type="NCBI Taxonomy" id="1483604"/>
    <lineage>
        <taxon>Bacteria</taxon>
        <taxon>Bacillati</taxon>
        <taxon>Actinomycetota</taxon>
        <taxon>Actinomycetes</taxon>
        <taxon>Pseudonocardiales</taxon>
        <taxon>Pseudonocardiaceae</taxon>
        <taxon>Kutzneria</taxon>
    </lineage>
</organism>
<reference evidence="1 2" key="1">
    <citation type="submission" date="2024-09" db="EMBL/GenBank/DDBJ databases">
        <authorList>
            <person name="Sun Q."/>
            <person name="Mori K."/>
        </authorList>
    </citation>
    <scope>NUCLEOTIDE SEQUENCE [LARGE SCALE GENOMIC DNA]</scope>
    <source>
        <strain evidence="1 2">TBRC 1432</strain>
    </source>
</reference>
<dbReference type="EMBL" id="JBHLUD010000020">
    <property type="protein sequence ID" value="MFC0549049.1"/>
    <property type="molecule type" value="Genomic_DNA"/>
</dbReference>
<accession>A0ABV6N957</accession>
<name>A0ABV6N957_9PSEU</name>
<evidence type="ECO:0008006" key="3">
    <source>
        <dbReference type="Google" id="ProtNLM"/>
    </source>
</evidence>
<keyword evidence="2" id="KW-1185">Reference proteome</keyword>
<gene>
    <name evidence="1" type="ORF">ACFFH7_46590</name>
</gene>
<evidence type="ECO:0000313" key="2">
    <source>
        <dbReference type="Proteomes" id="UP001589810"/>
    </source>
</evidence>
<sequence>MPTIPAPRSTRDPLLTTDTFIVSLHTVVHAPRQTARTRAVLRACRDDVDRFWPGVETGARFLDTRNCRVGGDGVLLLDHPLANGETCIVEYEVSRGLADRWEQVLVSPAWDLVLQVRFHPAAVPARCWGYRGAVVSALPLTGGESVHTVTLDAQPGVHGIRWEW</sequence>
<evidence type="ECO:0000313" key="1">
    <source>
        <dbReference type="EMBL" id="MFC0549049.1"/>
    </source>
</evidence>
<protein>
    <recommendedName>
        <fullName evidence="3">SRPBCC family protein</fullName>
    </recommendedName>
</protein>
<dbReference type="Proteomes" id="UP001589810">
    <property type="component" value="Unassembled WGS sequence"/>
</dbReference>
<comment type="caution">
    <text evidence="1">The sequence shown here is derived from an EMBL/GenBank/DDBJ whole genome shotgun (WGS) entry which is preliminary data.</text>
</comment>